<dbReference type="InterPro" id="IPR016169">
    <property type="entry name" value="FAD-bd_PCMH_sub2"/>
</dbReference>
<organism evidence="5 6">
    <name type="scientific">Penicillium coprophilum</name>
    <dbReference type="NCBI Taxonomy" id="36646"/>
    <lineage>
        <taxon>Eukaryota</taxon>
        <taxon>Fungi</taxon>
        <taxon>Dikarya</taxon>
        <taxon>Ascomycota</taxon>
        <taxon>Pezizomycotina</taxon>
        <taxon>Eurotiomycetes</taxon>
        <taxon>Eurotiomycetidae</taxon>
        <taxon>Eurotiales</taxon>
        <taxon>Aspergillaceae</taxon>
        <taxon>Penicillium</taxon>
    </lineage>
</organism>
<dbReference type="InterPro" id="IPR050432">
    <property type="entry name" value="FAD-linked_Oxidoreductases_BP"/>
</dbReference>
<keyword evidence="3" id="KW-0732">Signal</keyword>
<dbReference type="EMBL" id="MDDG01000015">
    <property type="protein sequence ID" value="OQE34869.1"/>
    <property type="molecule type" value="Genomic_DNA"/>
</dbReference>
<name>A0A1V6U9W7_9EURO</name>
<dbReference type="InterPro" id="IPR016166">
    <property type="entry name" value="FAD-bd_PCMH"/>
</dbReference>
<dbReference type="AlphaFoldDB" id="A0A1V6U9W7"/>
<dbReference type="Gene3D" id="3.30.465.10">
    <property type="match status" value="2"/>
</dbReference>
<evidence type="ECO:0000313" key="6">
    <source>
        <dbReference type="Proteomes" id="UP000191500"/>
    </source>
</evidence>
<feature type="domain" description="FAD-binding PCMH-type" evidence="4">
    <location>
        <begin position="116"/>
        <end position="295"/>
    </location>
</feature>
<evidence type="ECO:0000313" key="5">
    <source>
        <dbReference type="EMBL" id="OQE34869.1"/>
    </source>
</evidence>
<dbReference type="InterPro" id="IPR036318">
    <property type="entry name" value="FAD-bd_PCMH-like_sf"/>
</dbReference>
<dbReference type="PROSITE" id="PS51387">
    <property type="entry name" value="FAD_PCMH"/>
    <property type="match status" value="1"/>
</dbReference>
<dbReference type="PANTHER" id="PTHR13878">
    <property type="entry name" value="GULONOLACTONE OXIDASE"/>
    <property type="match status" value="1"/>
</dbReference>
<feature type="signal peptide" evidence="3">
    <location>
        <begin position="1"/>
        <end position="19"/>
    </location>
</feature>
<keyword evidence="6" id="KW-1185">Reference proteome</keyword>
<dbReference type="InterPro" id="IPR006094">
    <property type="entry name" value="Oxid_FAD_bind_N"/>
</dbReference>
<comment type="caution">
    <text evidence="5">The sequence shown here is derived from an EMBL/GenBank/DDBJ whole genome shotgun (WGS) entry which is preliminary data.</text>
</comment>
<dbReference type="SUPFAM" id="SSF56176">
    <property type="entry name" value="FAD-binding/transporter-associated domain-like"/>
    <property type="match status" value="1"/>
</dbReference>
<dbReference type="GO" id="GO:0071949">
    <property type="term" value="F:FAD binding"/>
    <property type="evidence" value="ECO:0007669"/>
    <property type="project" value="InterPro"/>
</dbReference>
<evidence type="ECO:0000256" key="3">
    <source>
        <dbReference type="SAM" id="SignalP"/>
    </source>
</evidence>
<gene>
    <name evidence="5" type="ORF">PENCOP_c015G03717</name>
</gene>
<dbReference type="Pfam" id="PF01565">
    <property type="entry name" value="FAD_binding_4"/>
    <property type="match status" value="1"/>
</dbReference>
<feature type="chain" id="PRO_5012235352" description="FAD-binding PCMH-type domain-containing protein" evidence="3">
    <location>
        <begin position="20"/>
        <end position="569"/>
    </location>
</feature>
<sequence length="569" mass="61595">MWVSEIIFLSLAILGRVEATPLQGNLHCKCTAKDTCWPALADWNSFNKTIDGNLITTVPLGSSCHDPSYNGEQCSTLTSEWDYAPIHASNPSSIMMPVFQNGTCDPFHPRSDPCDLGNLVQFSVNATTTAHVQKAVRFAARNNLRLVIKNTGHDFLGRSTSAGALGLWTHNLDKITVIKNFRSKEYHGPAMRIGAGVQAAAAYIAAHKNGYRAMGGSCPTVGLAGGFTQGGGLGALSSIHGLGADNVLEWEVVTASGNVVHASPSNNSDLFWALAGGAGGTFGVVVSMTSRVFVDAPTTGASLAFELDAAPSANAFWDSISVFFTGTTPLVDTGSFLLSQITNTTFQVTIAAPSVNVPTLNTQLSYITDHLNQTGIAYSLTAQTDASYFDFFSRYFGPLPNGIYPVTHLVGSRLLPRNFFQSVESTQGLQNLLQSITPNQTYTVAVELFNVNQTSVADRSVHPAWRDSIAHFLVYSAWDWSSQTEMDARSDRLTNEIVPTLEKLTPGSGTYRNEANYRQKDWQEVFFGSNWDRLNSIQQTWDPKGVFYAPLSVGADQWAEKNGALCRVA</sequence>
<comment type="similarity">
    <text evidence="1">Belongs to the oxygen-dependent FAD-linked oxidoreductase family.</text>
</comment>
<dbReference type="STRING" id="36646.A0A1V6U9W7"/>
<evidence type="ECO:0000256" key="2">
    <source>
        <dbReference type="ARBA" id="ARBA00023002"/>
    </source>
</evidence>
<keyword evidence="2" id="KW-0560">Oxidoreductase</keyword>
<accession>A0A1V6U9W7</accession>
<protein>
    <recommendedName>
        <fullName evidence="4">FAD-binding PCMH-type domain-containing protein</fullName>
    </recommendedName>
</protein>
<evidence type="ECO:0000259" key="4">
    <source>
        <dbReference type="PROSITE" id="PS51387"/>
    </source>
</evidence>
<dbReference type="GO" id="GO:0016491">
    <property type="term" value="F:oxidoreductase activity"/>
    <property type="evidence" value="ECO:0007669"/>
    <property type="project" value="UniProtKB-KW"/>
</dbReference>
<dbReference type="InterPro" id="IPR012951">
    <property type="entry name" value="BBE"/>
</dbReference>
<reference evidence="6" key="1">
    <citation type="journal article" date="2017" name="Nat. Microbiol.">
        <title>Global analysis of biosynthetic gene clusters reveals vast potential of secondary metabolite production in Penicillium species.</title>
        <authorList>
            <person name="Nielsen J.C."/>
            <person name="Grijseels S."/>
            <person name="Prigent S."/>
            <person name="Ji B."/>
            <person name="Dainat J."/>
            <person name="Nielsen K.F."/>
            <person name="Frisvad J.C."/>
            <person name="Workman M."/>
            <person name="Nielsen J."/>
        </authorList>
    </citation>
    <scope>NUCLEOTIDE SEQUENCE [LARGE SCALE GENOMIC DNA]</scope>
    <source>
        <strain evidence="6">IBT 31321</strain>
    </source>
</reference>
<proteinExistence type="inferred from homology"/>
<dbReference type="Pfam" id="PF08031">
    <property type="entry name" value="BBE"/>
    <property type="match status" value="1"/>
</dbReference>
<evidence type="ECO:0000256" key="1">
    <source>
        <dbReference type="ARBA" id="ARBA00005466"/>
    </source>
</evidence>
<dbReference type="PANTHER" id="PTHR13878:SF91">
    <property type="entry name" value="FAD BINDING DOMAIN PROTEIN (AFU_ORTHOLOGUE AFUA_6G12070)-RELATED"/>
    <property type="match status" value="1"/>
</dbReference>
<dbReference type="Proteomes" id="UP000191500">
    <property type="component" value="Unassembled WGS sequence"/>
</dbReference>